<dbReference type="CDD" id="cd02005">
    <property type="entry name" value="TPP_PDC_IPDC"/>
    <property type="match status" value="1"/>
</dbReference>
<keyword evidence="8 11" id="KW-0460">Magnesium</keyword>
<dbReference type="InterPro" id="IPR012001">
    <property type="entry name" value="Thiamin_PyroP_enz_TPP-bd_dom"/>
</dbReference>
<dbReference type="Gene3D" id="3.40.50.970">
    <property type="match status" value="2"/>
</dbReference>
<dbReference type="FunFam" id="3.40.50.970:FF:000019">
    <property type="entry name" value="Pyruvate decarboxylase isozyme"/>
    <property type="match status" value="1"/>
</dbReference>
<feature type="domain" description="Thiamine pyrophosphate enzyme central" evidence="13">
    <location>
        <begin position="264"/>
        <end position="379"/>
    </location>
</feature>
<dbReference type="GO" id="GO:0000949">
    <property type="term" value="P:aromatic amino acid family catabolic process to alcohol via Ehrlich pathway"/>
    <property type="evidence" value="ECO:0007669"/>
    <property type="project" value="TreeGrafter"/>
</dbReference>
<feature type="binding site" evidence="11">
    <location>
        <position position="530"/>
    </location>
    <ligand>
        <name>Mg(2+)</name>
        <dbReference type="ChEBI" id="CHEBI:18420"/>
    </ligand>
</feature>
<dbReference type="GO" id="GO:0005634">
    <property type="term" value="C:nucleus"/>
    <property type="evidence" value="ECO:0007669"/>
    <property type="project" value="TreeGrafter"/>
</dbReference>
<keyword evidence="16" id="KW-0670">Pyruvate</keyword>
<dbReference type="AlphaFoldDB" id="A0A167BEX0"/>
<proteinExistence type="inferred from homology"/>
<evidence type="ECO:0000256" key="5">
    <source>
        <dbReference type="ARBA" id="ARBA00014422"/>
    </source>
</evidence>
<organism evidence="16 17">
    <name type="scientific">Colletotrichum incanum</name>
    <name type="common">Soybean anthracnose fungus</name>
    <dbReference type="NCBI Taxonomy" id="1573173"/>
    <lineage>
        <taxon>Eukaryota</taxon>
        <taxon>Fungi</taxon>
        <taxon>Dikarya</taxon>
        <taxon>Ascomycota</taxon>
        <taxon>Pezizomycotina</taxon>
        <taxon>Sordariomycetes</taxon>
        <taxon>Hypocreomycetidae</taxon>
        <taxon>Glomerellales</taxon>
        <taxon>Glomerellaceae</taxon>
        <taxon>Colletotrichum</taxon>
        <taxon>Colletotrichum spaethianum species complex</taxon>
    </lineage>
</organism>
<feature type="binding site" evidence="11">
    <location>
        <position position="501"/>
    </location>
    <ligand>
        <name>Mg(2+)</name>
        <dbReference type="ChEBI" id="CHEBI:18420"/>
    </ligand>
</feature>
<sequence length="623" mass="69028">LRALYKNACLWSWTKDILFSDLDINKSHSHINTCNNIESHISLISQPFYIVLTMADIRTQGLKQPIDVVEYLFKRLHEVGVRSVHGLPGDFNLVALDYLPECGLKWVGNVNELNAGYAADGYARVKGISAIITTFGVGELSAINALAGAYSEHIPVVHIVGCPSTISQKNGMLLHHTLGNGDFNVFSNMSSQISCDVARLNNPAEIANQIDHALRECWIRSRPVYIMLPTDMVQKKVEGERLQTPINLEEATNDPVREDYVVDVILKTLHAAKKPIMLIDACAIRHRVLPEVHALLEKTRIPVFVTPMSKGAVNETHSNYGGVYAGTASQPDVAERVESSDLILSIGGLKATGFSYRTSQLNTIDFHSTHTRVRYSEYPGITMRGVLRKVTERLDLGQLTITTSPEVINRVPSPNSDPSQTITQAYLWPRVGNYLRENDIVVTETGTANFGIWDTKFPAGVTALSQVFWGSIGWSVGAAQGAALASKDAGQDRRTILFVGDGSFQLTAQEVTTMLRHGLKTTIFVICNDGYTIERFIHGMEAEYNDVVQWEYKELATVFGGTDKTAKKFVVKTKDELEKLLTDKDFNNPTTLQFVELYLPKEDAPRALIMTAEASARNNARVE</sequence>
<dbReference type="PANTHER" id="PTHR43452">
    <property type="entry name" value="PYRUVATE DECARBOXYLASE"/>
    <property type="match status" value="1"/>
</dbReference>
<evidence type="ECO:0000256" key="12">
    <source>
        <dbReference type="RuleBase" id="RU362132"/>
    </source>
</evidence>
<keyword evidence="6 11" id="KW-0479">Metal-binding</keyword>
<evidence type="ECO:0000313" key="17">
    <source>
        <dbReference type="Proteomes" id="UP000076584"/>
    </source>
</evidence>
<comment type="cofactor">
    <cofactor evidence="11">
        <name>Mg(2+)</name>
        <dbReference type="ChEBI" id="CHEBI:18420"/>
    </cofactor>
    <text evidence="11">Binds 1 Mg(2+) per subunit.</text>
</comment>
<evidence type="ECO:0000256" key="6">
    <source>
        <dbReference type="ARBA" id="ARBA00022723"/>
    </source>
</evidence>
<dbReference type="InterPro" id="IPR011766">
    <property type="entry name" value="TPP_enzyme_TPP-bd"/>
</dbReference>
<keyword evidence="17" id="KW-1185">Reference proteome</keyword>
<dbReference type="EC" id="4.1.1.1" evidence="4"/>
<protein>
    <recommendedName>
        <fullName evidence="5">Pyruvate decarboxylase</fullName>
        <ecNumber evidence="4">4.1.1.1</ecNumber>
    </recommendedName>
</protein>
<evidence type="ECO:0000259" key="13">
    <source>
        <dbReference type="Pfam" id="PF00205"/>
    </source>
</evidence>
<feature type="binding site" evidence="11">
    <location>
        <position position="528"/>
    </location>
    <ligand>
        <name>Mg(2+)</name>
        <dbReference type="ChEBI" id="CHEBI:18420"/>
    </ligand>
</feature>
<evidence type="ECO:0000259" key="15">
    <source>
        <dbReference type="Pfam" id="PF02776"/>
    </source>
</evidence>
<dbReference type="InterPro" id="IPR029061">
    <property type="entry name" value="THDP-binding"/>
</dbReference>
<dbReference type="FunFam" id="3.40.50.970:FF:000024">
    <property type="entry name" value="Pyruvate decarboxylase isozyme"/>
    <property type="match status" value="1"/>
</dbReference>
<dbReference type="GO" id="GO:0005829">
    <property type="term" value="C:cytosol"/>
    <property type="evidence" value="ECO:0007669"/>
    <property type="project" value="TreeGrafter"/>
</dbReference>
<dbReference type="Pfam" id="PF02775">
    <property type="entry name" value="TPP_enzyme_C"/>
    <property type="match status" value="1"/>
</dbReference>
<evidence type="ECO:0000256" key="9">
    <source>
        <dbReference type="ARBA" id="ARBA00023052"/>
    </source>
</evidence>
<dbReference type="PANTHER" id="PTHR43452:SF30">
    <property type="entry name" value="PYRUVATE DECARBOXYLASE ISOZYME 1-RELATED"/>
    <property type="match status" value="1"/>
</dbReference>
<comment type="caution">
    <text evidence="16">The sequence shown here is derived from an EMBL/GenBank/DDBJ whole genome shotgun (WGS) entry which is preliminary data.</text>
</comment>
<dbReference type="GO" id="GO:0004737">
    <property type="term" value="F:pyruvate decarboxylase activity"/>
    <property type="evidence" value="ECO:0007669"/>
    <property type="project" value="UniProtKB-EC"/>
</dbReference>
<dbReference type="InterPro" id="IPR047214">
    <property type="entry name" value="TPP_PDC_IPDC"/>
</dbReference>
<dbReference type="SUPFAM" id="SSF52518">
    <property type="entry name" value="Thiamin diphosphate-binding fold (THDP-binding)"/>
    <property type="match status" value="2"/>
</dbReference>
<dbReference type="Proteomes" id="UP000076584">
    <property type="component" value="Unassembled WGS sequence"/>
</dbReference>
<evidence type="ECO:0000256" key="2">
    <source>
        <dbReference type="ARBA" id="ARBA00001964"/>
    </source>
</evidence>
<dbReference type="InterPro" id="IPR047213">
    <property type="entry name" value="TPP_PYR_PDC_IPDC-like"/>
</dbReference>
<evidence type="ECO:0000313" key="16">
    <source>
        <dbReference type="EMBL" id="KZL81247.1"/>
    </source>
</evidence>
<dbReference type="Pfam" id="PF00205">
    <property type="entry name" value="TPP_enzyme_M"/>
    <property type="match status" value="1"/>
</dbReference>
<feature type="domain" description="Thiamine pyrophosphate enzyme TPP-binding" evidence="14">
    <location>
        <begin position="462"/>
        <end position="581"/>
    </location>
</feature>
<feature type="domain" description="Thiamine pyrophosphate enzyme N-terminal TPP-binding" evidence="15">
    <location>
        <begin position="67"/>
        <end position="173"/>
    </location>
</feature>
<comment type="catalytic activity">
    <reaction evidence="1">
        <text>a 2-oxocarboxylate + H(+) = an aldehyde + CO2</text>
        <dbReference type="Rhea" id="RHEA:11628"/>
        <dbReference type="ChEBI" id="CHEBI:15378"/>
        <dbReference type="ChEBI" id="CHEBI:16526"/>
        <dbReference type="ChEBI" id="CHEBI:17478"/>
        <dbReference type="ChEBI" id="CHEBI:35179"/>
        <dbReference type="EC" id="4.1.1.1"/>
    </reaction>
</comment>
<evidence type="ECO:0000256" key="11">
    <source>
        <dbReference type="PIRSR" id="PIRSR036565-2"/>
    </source>
</evidence>
<dbReference type="GO" id="GO:0030976">
    <property type="term" value="F:thiamine pyrophosphate binding"/>
    <property type="evidence" value="ECO:0007669"/>
    <property type="project" value="InterPro"/>
</dbReference>
<evidence type="ECO:0000256" key="10">
    <source>
        <dbReference type="ARBA" id="ARBA00023239"/>
    </source>
</evidence>
<evidence type="ECO:0000256" key="7">
    <source>
        <dbReference type="ARBA" id="ARBA00022793"/>
    </source>
</evidence>
<evidence type="ECO:0000259" key="14">
    <source>
        <dbReference type="Pfam" id="PF02775"/>
    </source>
</evidence>
<keyword evidence="7" id="KW-0210">Decarboxylase</keyword>
<evidence type="ECO:0000256" key="1">
    <source>
        <dbReference type="ARBA" id="ARBA00001041"/>
    </source>
</evidence>
<comment type="similarity">
    <text evidence="3 12">Belongs to the TPP enzyme family.</text>
</comment>
<dbReference type="Pfam" id="PF02776">
    <property type="entry name" value="TPP_enzyme_N"/>
    <property type="match status" value="1"/>
</dbReference>
<gene>
    <name evidence="16" type="ORF">CI238_12100</name>
</gene>
<dbReference type="STRING" id="1573173.A0A167BEX0"/>
<dbReference type="InterPro" id="IPR012110">
    <property type="entry name" value="PDC/IPDC-like"/>
</dbReference>
<dbReference type="EMBL" id="LFIW01001685">
    <property type="protein sequence ID" value="KZL81247.1"/>
    <property type="molecule type" value="Genomic_DNA"/>
</dbReference>
<evidence type="ECO:0000256" key="3">
    <source>
        <dbReference type="ARBA" id="ARBA00007812"/>
    </source>
</evidence>
<evidence type="ECO:0000256" key="8">
    <source>
        <dbReference type="ARBA" id="ARBA00022842"/>
    </source>
</evidence>
<evidence type="ECO:0000256" key="4">
    <source>
        <dbReference type="ARBA" id="ARBA00013202"/>
    </source>
</evidence>
<keyword evidence="9 12" id="KW-0786">Thiamine pyrophosphate</keyword>
<dbReference type="CDD" id="cd07038">
    <property type="entry name" value="TPP_PYR_PDC_IPDC_like"/>
    <property type="match status" value="1"/>
</dbReference>
<dbReference type="InterPro" id="IPR012000">
    <property type="entry name" value="Thiamin_PyroP_enz_cen_dom"/>
</dbReference>
<accession>A0A167BEX0</accession>
<reference evidence="16 17" key="1">
    <citation type="submission" date="2015-06" db="EMBL/GenBank/DDBJ databases">
        <title>Survival trade-offs in plant roots during colonization by closely related pathogenic and mutualistic fungi.</title>
        <authorList>
            <person name="Hacquard S."/>
            <person name="Kracher B."/>
            <person name="Hiruma K."/>
            <person name="Weinman A."/>
            <person name="Muench P."/>
            <person name="Garrido Oter R."/>
            <person name="Ver Loren van Themaat E."/>
            <person name="Dallerey J.-F."/>
            <person name="Damm U."/>
            <person name="Henrissat B."/>
            <person name="Lespinet O."/>
            <person name="Thon M."/>
            <person name="Kemen E."/>
            <person name="McHardy A.C."/>
            <person name="Schulze-Lefert P."/>
            <person name="O'Connell R.J."/>
        </authorList>
    </citation>
    <scope>NUCLEOTIDE SEQUENCE [LARGE SCALE GENOMIC DNA]</scope>
    <source>
        <strain evidence="16 17">MAFF 238704</strain>
    </source>
</reference>
<keyword evidence="10" id="KW-0456">Lyase</keyword>
<dbReference type="Gene3D" id="3.40.50.1220">
    <property type="entry name" value="TPP-binding domain"/>
    <property type="match status" value="1"/>
</dbReference>
<dbReference type="InterPro" id="IPR029035">
    <property type="entry name" value="DHS-like_NAD/FAD-binding_dom"/>
</dbReference>
<dbReference type="GO" id="GO:0000287">
    <property type="term" value="F:magnesium ion binding"/>
    <property type="evidence" value="ECO:0007669"/>
    <property type="project" value="InterPro"/>
</dbReference>
<dbReference type="SUPFAM" id="SSF52467">
    <property type="entry name" value="DHS-like NAD/FAD-binding domain"/>
    <property type="match status" value="1"/>
</dbReference>
<name>A0A167BEX0_COLIC</name>
<comment type="cofactor">
    <cofactor evidence="2">
        <name>thiamine diphosphate</name>
        <dbReference type="ChEBI" id="CHEBI:58937"/>
    </cofactor>
</comment>
<feature type="non-terminal residue" evidence="16">
    <location>
        <position position="1"/>
    </location>
</feature>
<dbReference type="PIRSF" id="PIRSF036565">
    <property type="entry name" value="Pyruvt_ip_decrb"/>
    <property type="match status" value="1"/>
</dbReference>